<evidence type="ECO:0000259" key="3">
    <source>
        <dbReference type="PROSITE" id="PS50893"/>
    </source>
</evidence>
<dbReference type="GO" id="GO:0005524">
    <property type="term" value="F:ATP binding"/>
    <property type="evidence" value="ECO:0007669"/>
    <property type="project" value="UniProtKB-KW"/>
</dbReference>
<dbReference type="GO" id="GO:0016887">
    <property type="term" value="F:ATP hydrolysis activity"/>
    <property type="evidence" value="ECO:0007669"/>
    <property type="project" value="InterPro"/>
</dbReference>
<keyword evidence="5" id="KW-1185">Reference proteome</keyword>
<dbReference type="InterPro" id="IPR003439">
    <property type="entry name" value="ABC_transporter-like_ATP-bd"/>
</dbReference>
<dbReference type="PANTHER" id="PTHR43158:SF5">
    <property type="entry name" value="ABC TRANSPORTER, ATP-BINDING PROTEIN"/>
    <property type="match status" value="1"/>
</dbReference>
<dbReference type="OrthoDB" id="9804819at2"/>
<accession>A0A024QHQ8</accession>
<keyword evidence="1" id="KW-0547">Nucleotide-binding</keyword>
<reference evidence="5" key="2">
    <citation type="submission" date="2014-05" db="EMBL/GenBank/DDBJ databases">
        <title>Draft genome sequence of Virgibacillus massiliensis Vm-5.</title>
        <authorList>
            <person name="Khelaifia S."/>
            <person name="Croce O."/>
            <person name="Lagier J.C."/>
            <person name="Raoult D."/>
        </authorList>
    </citation>
    <scope>NUCLEOTIDE SEQUENCE [LARGE SCALE GENOMIC DNA]</scope>
    <source>
        <strain evidence="5">Vm-5</strain>
    </source>
</reference>
<evidence type="ECO:0000313" key="4">
    <source>
        <dbReference type="EMBL" id="CDQ42078.1"/>
    </source>
</evidence>
<protein>
    <submittedName>
        <fullName evidence="4">ABC transporter ATP-binding protein YtrB</fullName>
    </submittedName>
</protein>
<dbReference type="PROSITE" id="PS50893">
    <property type="entry name" value="ABC_TRANSPORTER_2"/>
    <property type="match status" value="1"/>
</dbReference>
<dbReference type="Gene3D" id="3.40.50.300">
    <property type="entry name" value="P-loop containing nucleotide triphosphate hydrolases"/>
    <property type="match status" value="1"/>
</dbReference>
<gene>
    <name evidence="4" type="primary">ytrB_5</name>
    <name evidence="4" type="ORF">BN990_04458</name>
</gene>
<feature type="domain" description="ABC transporter" evidence="3">
    <location>
        <begin position="3"/>
        <end position="228"/>
    </location>
</feature>
<dbReference type="AlphaFoldDB" id="A0A024QHQ8"/>
<sequence>MNVDVCNVTKRYDQDTVLDNVSFRLNGPQIYGLLGRNGAGKTTFMDIMAGNTLASSGNVLINGEEPFDNEGVNETICLIKESNNFKRDLKIKEILRVFSFFYPNWDQPLADQLIQEYQLKPHAKVKTLSKGMESALGIIVGLASKAPITIFDEPYIGLDAAARKNFYMKMLEEFENEKRMIIFSTHLIDEVSLMFHEVLILQEGRLVLQESAEVLRQRSCAVSGSVLDVEAFIKDKEVIETKQLAGTMTAYIFGNIKEAKKQGFHVEGIPIQELMIHLTEKGKGASIK</sequence>
<dbReference type="EMBL" id="CCDP010000004">
    <property type="protein sequence ID" value="CDQ42078.1"/>
    <property type="molecule type" value="Genomic_DNA"/>
</dbReference>
<dbReference type="PANTHER" id="PTHR43158">
    <property type="entry name" value="SKFA PEPTIDE EXPORT ATP-BINDING PROTEIN SKFE"/>
    <property type="match status" value="1"/>
</dbReference>
<dbReference type="InterPro" id="IPR027417">
    <property type="entry name" value="P-loop_NTPase"/>
</dbReference>
<organism evidence="4 5">
    <name type="scientific">Virgibacillus massiliensis</name>
    <dbReference type="NCBI Taxonomy" id="1462526"/>
    <lineage>
        <taxon>Bacteria</taxon>
        <taxon>Bacillati</taxon>
        <taxon>Bacillota</taxon>
        <taxon>Bacilli</taxon>
        <taxon>Bacillales</taxon>
        <taxon>Bacillaceae</taxon>
        <taxon>Virgibacillus</taxon>
    </lineage>
</organism>
<keyword evidence="2 4" id="KW-0067">ATP-binding</keyword>
<proteinExistence type="predicted"/>
<reference evidence="4 5" key="1">
    <citation type="submission" date="2014-03" db="EMBL/GenBank/DDBJ databases">
        <authorList>
            <person name="Urmite Genomes U."/>
        </authorList>
    </citation>
    <scope>NUCLEOTIDE SEQUENCE [LARGE SCALE GENOMIC DNA]</scope>
    <source>
        <strain evidence="4 5">Vm-5</strain>
    </source>
</reference>
<dbReference type="STRING" id="1462526.BN990_04458"/>
<name>A0A024QHQ8_9BACI</name>
<dbReference type="SMART" id="SM00382">
    <property type="entry name" value="AAA"/>
    <property type="match status" value="1"/>
</dbReference>
<dbReference type="Pfam" id="PF00005">
    <property type="entry name" value="ABC_tran"/>
    <property type="match status" value="1"/>
</dbReference>
<evidence type="ECO:0000256" key="2">
    <source>
        <dbReference type="ARBA" id="ARBA00022840"/>
    </source>
</evidence>
<evidence type="ECO:0000256" key="1">
    <source>
        <dbReference type="ARBA" id="ARBA00022741"/>
    </source>
</evidence>
<dbReference type="Proteomes" id="UP000028875">
    <property type="component" value="Unassembled WGS sequence"/>
</dbReference>
<dbReference type="RefSeq" id="WP_038247458.1">
    <property type="nucleotide sequence ID" value="NZ_BNER01000005.1"/>
</dbReference>
<comment type="caution">
    <text evidence="4">The sequence shown here is derived from an EMBL/GenBank/DDBJ whole genome shotgun (WGS) entry which is preliminary data.</text>
</comment>
<dbReference type="CDD" id="cd03230">
    <property type="entry name" value="ABC_DR_subfamily_A"/>
    <property type="match status" value="1"/>
</dbReference>
<evidence type="ECO:0000313" key="5">
    <source>
        <dbReference type="Proteomes" id="UP000028875"/>
    </source>
</evidence>
<dbReference type="eggNOG" id="COG1131">
    <property type="taxonomic scope" value="Bacteria"/>
</dbReference>
<dbReference type="InterPro" id="IPR003593">
    <property type="entry name" value="AAA+_ATPase"/>
</dbReference>
<dbReference type="SUPFAM" id="SSF52540">
    <property type="entry name" value="P-loop containing nucleoside triphosphate hydrolases"/>
    <property type="match status" value="1"/>
</dbReference>